<evidence type="ECO:0000313" key="4">
    <source>
        <dbReference type="Proteomes" id="UP000007879"/>
    </source>
</evidence>
<dbReference type="OrthoDB" id="185373at2759"/>
<organism evidence="3">
    <name type="scientific">Amphimedon queenslandica</name>
    <name type="common">Sponge</name>
    <dbReference type="NCBI Taxonomy" id="400682"/>
    <lineage>
        <taxon>Eukaryota</taxon>
        <taxon>Metazoa</taxon>
        <taxon>Porifera</taxon>
        <taxon>Demospongiae</taxon>
        <taxon>Heteroscleromorpha</taxon>
        <taxon>Haplosclerida</taxon>
        <taxon>Niphatidae</taxon>
        <taxon>Amphimedon</taxon>
    </lineage>
</organism>
<dbReference type="Pfam" id="PF01535">
    <property type="entry name" value="PPR"/>
    <property type="match status" value="1"/>
</dbReference>
<dbReference type="NCBIfam" id="TIGR00756">
    <property type="entry name" value="PPR"/>
    <property type="match status" value="2"/>
</dbReference>
<evidence type="ECO:0000256" key="1">
    <source>
        <dbReference type="ARBA" id="ARBA00022737"/>
    </source>
</evidence>
<dbReference type="Pfam" id="PF13041">
    <property type="entry name" value="PPR_2"/>
    <property type="match status" value="1"/>
</dbReference>
<proteinExistence type="predicted"/>
<dbReference type="EnsemblMetazoa" id="XM_020001751.1">
    <property type="protein sequence ID" value="XP_019857310.1"/>
    <property type="gene ID" value="LOC109585618"/>
</dbReference>
<reference evidence="3" key="2">
    <citation type="submission" date="2017-05" db="UniProtKB">
        <authorList>
            <consortium name="EnsemblMetazoa"/>
        </authorList>
    </citation>
    <scope>IDENTIFICATION</scope>
</reference>
<accession>A0A1X7TX89</accession>
<dbReference type="Proteomes" id="UP000007879">
    <property type="component" value="Unassembled WGS sequence"/>
</dbReference>
<reference evidence="4" key="1">
    <citation type="journal article" date="2010" name="Nature">
        <title>The Amphimedon queenslandica genome and the evolution of animal complexity.</title>
        <authorList>
            <person name="Srivastava M."/>
            <person name="Simakov O."/>
            <person name="Chapman J."/>
            <person name="Fahey B."/>
            <person name="Gauthier M.E."/>
            <person name="Mitros T."/>
            <person name="Richards G.S."/>
            <person name="Conaco C."/>
            <person name="Dacre M."/>
            <person name="Hellsten U."/>
            <person name="Larroux C."/>
            <person name="Putnam N.H."/>
            <person name="Stanke M."/>
            <person name="Adamska M."/>
            <person name="Darling A."/>
            <person name="Degnan S.M."/>
            <person name="Oakley T.H."/>
            <person name="Plachetzki D.C."/>
            <person name="Zhai Y."/>
            <person name="Adamski M."/>
            <person name="Calcino A."/>
            <person name="Cummins S.F."/>
            <person name="Goodstein D.M."/>
            <person name="Harris C."/>
            <person name="Jackson D.J."/>
            <person name="Leys S.P."/>
            <person name="Shu S."/>
            <person name="Woodcroft B.J."/>
            <person name="Vervoort M."/>
            <person name="Kosik K.S."/>
            <person name="Manning G."/>
            <person name="Degnan B.M."/>
            <person name="Rokhsar D.S."/>
        </authorList>
    </citation>
    <scope>NUCLEOTIDE SEQUENCE [LARGE SCALE GENOMIC DNA]</scope>
</reference>
<dbReference type="EnsemblMetazoa" id="XM_020001750.1">
    <property type="protein sequence ID" value="XP_019857309.1"/>
    <property type="gene ID" value="LOC109585618"/>
</dbReference>
<evidence type="ECO:0008006" key="5">
    <source>
        <dbReference type="Google" id="ProtNLM"/>
    </source>
</evidence>
<gene>
    <name evidence="3" type="primary">109585618</name>
</gene>
<dbReference type="PANTHER" id="PTHR47447:SF17">
    <property type="entry name" value="OS12G0638900 PROTEIN"/>
    <property type="match status" value="1"/>
</dbReference>
<evidence type="ECO:0000256" key="2">
    <source>
        <dbReference type="PROSITE-ProRule" id="PRU00708"/>
    </source>
</evidence>
<dbReference type="InterPro" id="IPR011990">
    <property type="entry name" value="TPR-like_helical_dom_sf"/>
</dbReference>
<keyword evidence="4" id="KW-1185">Reference proteome</keyword>
<dbReference type="KEGG" id="aqu:109585618"/>
<dbReference type="Gene3D" id="1.25.40.10">
    <property type="entry name" value="Tetratricopeptide repeat domain"/>
    <property type="match status" value="2"/>
</dbReference>
<protein>
    <recommendedName>
        <fullName evidence="5">Pentacotripeptide-repeat region of PRORP domain-containing protein</fullName>
    </recommendedName>
</protein>
<dbReference type="PANTHER" id="PTHR47447">
    <property type="entry name" value="OS03G0856100 PROTEIN"/>
    <property type="match status" value="1"/>
</dbReference>
<dbReference type="EnsemblMetazoa" id="XM_020001753.1">
    <property type="protein sequence ID" value="XP_019857312.1"/>
    <property type="gene ID" value="LOC109585618"/>
</dbReference>
<feature type="repeat" description="PPR" evidence="2">
    <location>
        <begin position="46"/>
        <end position="80"/>
    </location>
</feature>
<dbReference type="STRING" id="400682.A0A1X7TX89"/>
<dbReference type="AlphaFoldDB" id="A0A1X7TX89"/>
<dbReference type="EnsemblMetazoa" id="Aqu2.1.19719_001">
    <property type="protein sequence ID" value="Aqu2.1.19719_001"/>
    <property type="gene ID" value="Aqu2.1.19719"/>
</dbReference>
<evidence type="ECO:0000313" key="3">
    <source>
        <dbReference type="EnsemblMetazoa" id="Aqu2.1.19719_001"/>
    </source>
</evidence>
<keyword evidence="1" id="KW-0677">Repeat</keyword>
<name>A0A1X7TX89_AMPQE</name>
<dbReference type="InParanoid" id="A0A1X7TX89"/>
<sequence length="448" mass="51423">MLSGKRLWQVRRTRYSYNILGLVKKGEIEKAEEVLQSMIDRRVYPDIFAYNALIKGYVLTSDARKAFKTFNNLKKRGLMPSDITYTSMFAVCGRTKSAEILDKVMKEIERRGMSLNTLSFNAMLTAMANCGMVDEVFDEVTKLDKPDIDTYRSLLLACARSSMEKLEAVWKSMKESGIKPNRQSYNVLLLSLRDSSLPHHLSAASRHTTSVPNSTKTLRARREFKLDLGSMTLTLYVSDKLRWLETEDIKKFLTSMKRSRIHPDVRMLSLLVCLSPNVFSILEDCKVALDKPFMKTAIDRLRALGDIEGVEALISIAHKHGVLSDLGKAKACLTSKEVGDFLTSIEEEAQHEEMKDEIIRKRLEEVHEVLIQKSIRYKDYDTVHKILKKIKYAEILPSDDIVMQLDSLMENPPPREKVRLTYKFNGMKGYYILWRRAMGLDDWPGGEQ</sequence>
<dbReference type="PROSITE" id="PS51375">
    <property type="entry name" value="PPR"/>
    <property type="match status" value="1"/>
</dbReference>
<dbReference type="InterPro" id="IPR002885">
    <property type="entry name" value="PPR_rpt"/>
</dbReference>
<dbReference type="Pfam" id="PF13812">
    <property type="entry name" value="PPR_3"/>
    <property type="match status" value="1"/>
</dbReference>